<accession>R7W1F7</accession>
<proteinExistence type="predicted"/>
<protein>
    <recommendedName>
        <fullName evidence="2">FBD domain-containing protein</fullName>
    </recommendedName>
</protein>
<dbReference type="PANTHER" id="PTHR34145">
    <property type="entry name" value="OS02G0105600 PROTEIN"/>
    <property type="match status" value="1"/>
</dbReference>
<name>R7W1F7_AEGTA</name>
<reference evidence="1" key="1">
    <citation type="submission" date="2015-06" db="UniProtKB">
        <authorList>
            <consortium name="EnsemblPlants"/>
        </authorList>
    </citation>
    <scope>IDENTIFICATION</scope>
</reference>
<evidence type="ECO:0008006" key="2">
    <source>
        <dbReference type="Google" id="ProtNLM"/>
    </source>
</evidence>
<organism evidence="1">
    <name type="scientific">Aegilops tauschii</name>
    <name type="common">Tausch's goatgrass</name>
    <name type="synonym">Aegilops squarrosa</name>
    <dbReference type="NCBI Taxonomy" id="37682"/>
    <lineage>
        <taxon>Eukaryota</taxon>
        <taxon>Viridiplantae</taxon>
        <taxon>Streptophyta</taxon>
        <taxon>Embryophyta</taxon>
        <taxon>Tracheophyta</taxon>
        <taxon>Spermatophyta</taxon>
        <taxon>Magnoliopsida</taxon>
        <taxon>Liliopsida</taxon>
        <taxon>Poales</taxon>
        <taxon>Poaceae</taxon>
        <taxon>BOP clade</taxon>
        <taxon>Pooideae</taxon>
        <taxon>Triticodae</taxon>
        <taxon>Triticeae</taxon>
        <taxon>Triticinae</taxon>
        <taxon>Aegilops</taxon>
    </lineage>
</organism>
<evidence type="ECO:0000313" key="1">
    <source>
        <dbReference type="EnsemblPlants" id="EMT03100"/>
    </source>
</evidence>
<dbReference type="AlphaFoldDB" id="R7W1F7"/>
<dbReference type="EnsemblPlants" id="EMT03100">
    <property type="protein sequence ID" value="EMT03100"/>
    <property type="gene ID" value="F775_23465"/>
</dbReference>
<sequence length="295" mass="34228">MPESEICYYHQKPCLRKAQVKKFVRKTNGLLRNRYGNRIKELTVRFPLTSANASELDHWIRFAASASTEKLCLDLYEKNRSSCLDLSRNEPYNFILSPFSDGRGCRLSELTLSNCTGHKINIEYKYAPFLDTLRVHFTKKNQCPLDFISALPKLPKLETLILQFSGPVQVSRALRHTFRFANFKMIVFFLGFSKLKEQPSELNVTWPEDLTFARLHIIVIKGFSGEPELMELLYFLLRRAPALESLQLETRAYEPFVFRKEKHKSEDEERCRYATEMASTHLAPKVPSTVAFSIT</sequence>
<dbReference type="InterPro" id="IPR053772">
    <property type="entry name" value="At1g61320/At1g61330-like"/>
</dbReference>
<dbReference type="PANTHER" id="PTHR34145:SF28">
    <property type="entry name" value="F-BOX DOMAIN-CONTAINING PROTEIN"/>
    <property type="match status" value="1"/>
</dbReference>